<protein>
    <recommendedName>
        <fullName evidence="1">Fungal-type protein kinase domain-containing protein</fullName>
    </recommendedName>
</protein>
<sequence length="136" mass="15304">MPGNINRAGAYHCKPNVILVEKSDQLTDSISWMSLKVITEYTTQPFKPSMPLVKTLHTKAYLIFLDQPWRRFVLALSIAKQELRVHFYDRSGTSISPAFNIDTNPGRLVAILASVMFGSWVGIGFDPTINVRPIQP</sequence>
<reference evidence="2 3" key="1">
    <citation type="submission" date="2014-04" db="EMBL/GenBank/DDBJ databases">
        <authorList>
            <consortium name="DOE Joint Genome Institute"/>
            <person name="Kuo A."/>
            <person name="Kohler A."/>
            <person name="Nagy L.G."/>
            <person name="Floudas D."/>
            <person name="Copeland A."/>
            <person name="Barry K.W."/>
            <person name="Cichocki N."/>
            <person name="Veneault-Fourrey C."/>
            <person name="LaButti K."/>
            <person name="Lindquist E.A."/>
            <person name="Lipzen A."/>
            <person name="Lundell T."/>
            <person name="Morin E."/>
            <person name="Murat C."/>
            <person name="Sun H."/>
            <person name="Tunlid A."/>
            <person name="Henrissat B."/>
            <person name="Grigoriev I.V."/>
            <person name="Hibbett D.S."/>
            <person name="Martin F."/>
            <person name="Nordberg H.P."/>
            <person name="Cantor M.N."/>
            <person name="Hua S.X."/>
        </authorList>
    </citation>
    <scope>NUCLEOTIDE SEQUENCE [LARGE SCALE GENOMIC DNA]</scope>
    <source>
        <strain evidence="2 3">Foug A</strain>
    </source>
</reference>
<dbReference type="InterPro" id="IPR040976">
    <property type="entry name" value="Pkinase_fungal"/>
</dbReference>
<keyword evidence="3" id="KW-1185">Reference proteome</keyword>
<dbReference type="Pfam" id="PF17667">
    <property type="entry name" value="Pkinase_fungal"/>
    <property type="match status" value="1"/>
</dbReference>
<dbReference type="Proteomes" id="UP000053989">
    <property type="component" value="Unassembled WGS sequence"/>
</dbReference>
<evidence type="ECO:0000313" key="2">
    <source>
        <dbReference type="EMBL" id="KIM61195.1"/>
    </source>
</evidence>
<dbReference type="EMBL" id="KN822054">
    <property type="protein sequence ID" value="KIM61195.1"/>
    <property type="molecule type" value="Genomic_DNA"/>
</dbReference>
<reference evidence="3" key="2">
    <citation type="submission" date="2015-01" db="EMBL/GenBank/DDBJ databases">
        <title>Evolutionary Origins and Diversification of the Mycorrhizal Mutualists.</title>
        <authorList>
            <consortium name="DOE Joint Genome Institute"/>
            <consortium name="Mycorrhizal Genomics Consortium"/>
            <person name="Kohler A."/>
            <person name="Kuo A."/>
            <person name="Nagy L.G."/>
            <person name="Floudas D."/>
            <person name="Copeland A."/>
            <person name="Barry K.W."/>
            <person name="Cichocki N."/>
            <person name="Veneault-Fourrey C."/>
            <person name="LaButti K."/>
            <person name="Lindquist E.A."/>
            <person name="Lipzen A."/>
            <person name="Lundell T."/>
            <person name="Morin E."/>
            <person name="Murat C."/>
            <person name="Riley R."/>
            <person name="Ohm R."/>
            <person name="Sun H."/>
            <person name="Tunlid A."/>
            <person name="Henrissat B."/>
            <person name="Grigoriev I.V."/>
            <person name="Hibbett D.S."/>
            <person name="Martin F."/>
        </authorList>
    </citation>
    <scope>NUCLEOTIDE SEQUENCE [LARGE SCALE GENOMIC DNA]</scope>
    <source>
        <strain evidence="3">Foug A</strain>
    </source>
</reference>
<evidence type="ECO:0000313" key="3">
    <source>
        <dbReference type="Proteomes" id="UP000053989"/>
    </source>
</evidence>
<evidence type="ECO:0000259" key="1">
    <source>
        <dbReference type="Pfam" id="PF17667"/>
    </source>
</evidence>
<dbReference type="OrthoDB" id="5584477at2759"/>
<proteinExistence type="predicted"/>
<feature type="domain" description="Fungal-type protein kinase" evidence="1">
    <location>
        <begin position="14"/>
        <end position="130"/>
    </location>
</feature>
<accession>A0A0C3DKI9</accession>
<organism evidence="2 3">
    <name type="scientific">Scleroderma citrinum Foug A</name>
    <dbReference type="NCBI Taxonomy" id="1036808"/>
    <lineage>
        <taxon>Eukaryota</taxon>
        <taxon>Fungi</taxon>
        <taxon>Dikarya</taxon>
        <taxon>Basidiomycota</taxon>
        <taxon>Agaricomycotina</taxon>
        <taxon>Agaricomycetes</taxon>
        <taxon>Agaricomycetidae</taxon>
        <taxon>Boletales</taxon>
        <taxon>Sclerodermatineae</taxon>
        <taxon>Sclerodermataceae</taxon>
        <taxon>Scleroderma</taxon>
    </lineage>
</organism>
<feature type="non-terminal residue" evidence="2">
    <location>
        <position position="136"/>
    </location>
</feature>
<dbReference type="InParanoid" id="A0A0C3DKI9"/>
<gene>
    <name evidence="2" type="ORF">SCLCIDRAFT_122456</name>
</gene>
<dbReference type="HOGENOM" id="CLU_134179_0_0_1"/>
<name>A0A0C3DKI9_9AGAM</name>
<dbReference type="AlphaFoldDB" id="A0A0C3DKI9"/>